<evidence type="ECO:0000256" key="10">
    <source>
        <dbReference type="ARBA" id="ARBA00022967"/>
    </source>
</evidence>
<dbReference type="InterPro" id="IPR001750">
    <property type="entry name" value="ND/Mrp_TM"/>
</dbReference>
<keyword evidence="13 18" id="KW-0520">NAD</keyword>
<dbReference type="Pfam" id="PF00361">
    <property type="entry name" value="Proton_antipo_M"/>
    <property type="match status" value="1"/>
</dbReference>
<feature type="transmembrane region" description="Helical" evidence="18">
    <location>
        <begin position="58"/>
        <end position="77"/>
    </location>
</feature>
<evidence type="ECO:0000256" key="4">
    <source>
        <dbReference type="ARBA" id="ARBA00012944"/>
    </source>
</evidence>
<keyword evidence="6" id="KW-0813">Transport</keyword>
<dbReference type="InterPro" id="IPR050175">
    <property type="entry name" value="Complex_I_Subunit_2"/>
</dbReference>
<feature type="domain" description="NADH:quinone oxidoreductase/Mrp antiporter transmembrane" evidence="19">
    <location>
        <begin position="24"/>
        <end position="278"/>
    </location>
</feature>
<feature type="transmembrane region" description="Helical" evidence="18">
    <location>
        <begin position="5"/>
        <end position="22"/>
    </location>
</feature>
<gene>
    <name evidence="20" type="primary">ND2</name>
</gene>
<sequence length="332" mass="37108">MTVNLYKLVFGVALVFGTLLTLSAETWFLAWVGLELNMVSFIPLLVGKHNSLGSEVALKYFLVQSVSSLILLVSLVYVNQLGVDSLVNLVWLSLLAKLGVFPFYHWFPLISEGLKWGPLMILMSWQSLAPFSLITQIPMYGCMDYMVYGSMIVGGLGGLNQSSLRKIMAYSSINHLGWMMASMKVSEVMWGLYFFIYVILTGGLVILFYFSGSYYMVHLYQNMMGDISYKLTLSLGILSLGGLPPLLGFLPKWVMVEVLILNGYFLMVFFMVMLTLISLYFYLRMVWSFFTLMNTGVGSGDCMSYGGGVSYMGLMGLSSVSLLGLFFMPMLV</sequence>
<proteinExistence type="inferred from homology"/>
<name>A0A1J0M482_9NEOP</name>
<reference evidence="20" key="1">
    <citation type="journal article" date="2016" name="Sci. Rep.">
        <title>Molecular phylogeny of Polyneoptera (Insecta) inferred from expanded mitogenomic data.</title>
        <authorList>
            <person name="Song N."/>
            <person name="Li H."/>
            <person name="Song F."/>
            <person name="Cai W."/>
        </authorList>
    </citation>
    <scope>NUCLEOTIDE SEQUENCE</scope>
</reference>
<dbReference type="GO" id="GO:0006120">
    <property type="term" value="P:mitochondrial electron transport, NADH to ubiquinone"/>
    <property type="evidence" value="ECO:0007669"/>
    <property type="project" value="InterPro"/>
</dbReference>
<dbReference type="GO" id="GO:0005743">
    <property type="term" value="C:mitochondrial inner membrane"/>
    <property type="evidence" value="ECO:0007669"/>
    <property type="project" value="UniProtKB-SubCell"/>
</dbReference>
<evidence type="ECO:0000256" key="15">
    <source>
        <dbReference type="ARBA" id="ARBA00023128"/>
    </source>
</evidence>
<feature type="transmembrane region" description="Helical" evidence="18">
    <location>
        <begin position="231"/>
        <end position="251"/>
    </location>
</feature>
<keyword evidence="10 18" id="KW-1278">Translocase</keyword>
<evidence type="ECO:0000256" key="16">
    <source>
        <dbReference type="ARBA" id="ARBA00023136"/>
    </source>
</evidence>
<dbReference type="PANTHER" id="PTHR46552:SF1">
    <property type="entry name" value="NADH-UBIQUINONE OXIDOREDUCTASE CHAIN 2"/>
    <property type="match status" value="1"/>
</dbReference>
<evidence type="ECO:0000256" key="17">
    <source>
        <dbReference type="ARBA" id="ARBA00049551"/>
    </source>
</evidence>
<feature type="transmembrane region" description="Helical" evidence="18">
    <location>
        <begin position="145"/>
        <end position="167"/>
    </location>
</feature>
<comment type="subcellular location">
    <subcellularLocation>
        <location evidence="2 18">Mitochondrion inner membrane</location>
        <topology evidence="2 18">Multi-pass membrane protein</topology>
    </subcellularLocation>
</comment>
<evidence type="ECO:0000259" key="19">
    <source>
        <dbReference type="Pfam" id="PF00361"/>
    </source>
</evidence>
<evidence type="ECO:0000256" key="6">
    <source>
        <dbReference type="ARBA" id="ARBA00022448"/>
    </source>
</evidence>
<keyword evidence="16 18" id="KW-0472">Membrane</keyword>
<evidence type="ECO:0000256" key="11">
    <source>
        <dbReference type="ARBA" id="ARBA00022982"/>
    </source>
</evidence>
<comment type="similarity">
    <text evidence="3 18">Belongs to the complex I subunit 2 family.</text>
</comment>
<geneLocation type="mitochondrion" evidence="20"/>
<organism evidence="20">
    <name type="scientific">Euborellia arcanum</name>
    <dbReference type="NCBI Taxonomy" id="1610841"/>
    <lineage>
        <taxon>Eukaryota</taxon>
        <taxon>Metazoa</taxon>
        <taxon>Ecdysozoa</taxon>
        <taxon>Arthropoda</taxon>
        <taxon>Hexapoda</taxon>
        <taxon>Insecta</taxon>
        <taxon>Pterygota</taxon>
        <taxon>Neoptera</taxon>
        <taxon>Polyneoptera</taxon>
        <taxon>Dermaptera</taxon>
        <taxon>Neodermaptera</taxon>
        <taxon>Epidermaptera</taxon>
        <taxon>Anisolabidoidea</taxon>
        <taxon>Anisolabididae</taxon>
        <taxon>Euborellia</taxon>
    </lineage>
</organism>
<dbReference type="GeneID" id="30513933"/>
<feature type="transmembrane region" description="Helical" evidence="18">
    <location>
        <begin position="89"/>
        <end position="107"/>
    </location>
</feature>
<accession>A0A1J0M482</accession>
<dbReference type="CTD" id="4536"/>
<dbReference type="AlphaFoldDB" id="A0A1J0M482"/>
<comment type="function">
    <text evidence="18">Core subunit of the mitochondrial membrane respiratory chain NADH dehydrogenase (Complex I) which catalyzes electron transfer from NADH through the respiratory chain, using ubiquinone as an electron acceptor. Essential for the catalytic activity and assembly of complex I.</text>
</comment>
<keyword evidence="15 18" id="KW-0496">Mitochondrion</keyword>
<feature type="transmembrane region" description="Helical" evidence="18">
    <location>
        <begin position="263"/>
        <end position="283"/>
    </location>
</feature>
<keyword evidence="14 18" id="KW-0830">Ubiquinone</keyword>
<keyword evidence="11 18" id="KW-0249">Electron transport</keyword>
<evidence type="ECO:0000256" key="7">
    <source>
        <dbReference type="ARBA" id="ARBA00022660"/>
    </source>
</evidence>
<keyword evidence="12 18" id="KW-1133">Transmembrane helix</keyword>
<comment type="function">
    <text evidence="1">Core subunit of the mitochondrial membrane respiratory chain NADH dehydrogenase (Complex I) that is believed to belong to the minimal assembly required for catalysis. Complex I functions in the transfer of electrons from NADH to the respiratory chain. The immediate electron acceptor for the enzyme is believed to be ubiquinone.</text>
</comment>
<feature type="transmembrane region" description="Helical" evidence="18">
    <location>
        <begin position="188"/>
        <end position="211"/>
    </location>
</feature>
<evidence type="ECO:0000256" key="8">
    <source>
        <dbReference type="ARBA" id="ARBA00022692"/>
    </source>
</evidence>
<dbReference type="PANTHER" id="PTHR46552">
    <property type="entry name" value="NADH-UBIQUINONE OXIDOREDUCTASE CHAIN 2"/>
    <property type="match status" value="1"/>
</dbReference>
<evidence type="ECO:0000256" key="14">
    <source>
        <dbReference type="ARBA" id="ARBA00023075"/>
    </source>
</evidence>
<evidence type="ECO:0000256" key="2">
    <source>
        <dbReference type="ARBA" id="ARBA00004448"/>
    </source>
</evidence>
<dbReference type="RefSeq" id="YP_009328069.1">
    <property type="nucleotide sequence ID" value="NC_032075.1"/>
</dbReference>
<dbReference type="GO" id="GO:0008137">
    <property type="term" value="F:NADH dehydrogenase (ubiquinone) activity"/>
    <property type="evidence" value="ECO:0007669"/>
    <property type="project" value="UniProtKB-EC"/>
</dbReference>
<keyword evidence="8 18" id="KW-0812">Transmembrane</keyword>
<keyword evidence="7 18" id="KW-0679">Respiratory chain</keyword>
<protein>
    <recommendedName>
        <fullName evidence="5 18">NADH-ubiquinone oxidoreductase chain 2</fullName>
        <ecNumber evidence="4 18">7.1.1.2</ecNumber>
    </recommendedName>
</protein>
<evidence type="ECO:0000256" key="9">
    <source>
        <dbReference type="ARBA" id="ARBA00022792"/>
    </source>
</evidence>
<evidence type="ECO:0000256" key="18">
    <source>
        <dbReference type="RuleBase" id="RU003403"/>
    </source>
</evidence>
<feature type="transmembrane region" description="Helical" evidence="18">
    <location>
        <begin position="303"/>
        <end position="327"/>
    </location>
</feature>
<dbReference type="EC" id="7.1.1.2" evidence="4 18"/>
<evidence type="ECO:0000256" key="13">
    <source>
        <dbReference type="ARBA" id="ARBA00023027"/>
    </source>
</evidence>
<comment type="catalytic activity">
    <reaction evidence="17 18">
        <text>a ubiquinone + NADH + 5 H(+)(in) = a ubiquinol + NAD(+) + 4 H(+)(out)</text>
        <dbReference type="Rhea" id="RHEA:29091"/>
        <dbReference type="Rhea" id="RHEA-COMP:9565"/>
        <dbReference type="Rhea" id="RHEA-COMP:9566"/>
        <dbReference type="ChEBI" id="CHEBI:15378"/>
        <dbReference type="ChEBI" id="CHEBI:16389"/>
        <dbReference type="ChEBI" id="CHEBI:17976"/>
        <dbReference type="ChEBI" id="CHEBI:57540"/>
        <dbReference type="ChEBI" id="CHEBI:57945"/>
        <dbReference type="EC" id="7.1.1.2"/>
    </reaction>
</comment>
<evidence type="ECO:0000256" key="5">
    <source>
        <dbReference type="ARBA" id="ARBA00021008"/>
    </source>
</evidence>
<keyword evidence="9 18" id="KW-0999">Mitochondrion inner membrane</keyword>
<dbReference type="InterPro" id="IPR003917">
    <property type="entry name" value="NADH_UbQ_OxRdtase_chain2"/>
</dbReference>
<dbReference type="PRINTS" id="PR01436">
    <property type="entry name" value="NADHDHGNASE2"/>
</dbReference>
<evidence type="ECO:0000256" key="3">
    <source>
        <dbReference type="ARBA" id="ARBA00007012"/>
    </source>
</evidence>
<dbReference type="EMBL" id="KX673196">
    <property type="protein sequence ID" value="APD14843.1"/>
    <property type="molecule type" value="Genomic_DNA"/>
</dbReference>
<evidence type="ECO:0000256" key="1">
    <source>
        <dbReference type="ARBA" id="ARBA00003257"/>
    </source>
</evidence>
<evidence type="ECO:0000313" key="20">
    <source>
        <dbReference type="EMBL" id="APD14843.1"/>
    </source>
</evidence>
<evidence type="ECO:0000256" key="12">
    <source>
        <dbReference type="ARBA" id="ARBA00022989"/>
    </source>
</evidence>